<dbReference type="InterPro" id="IPR052020">
    <property type="entry name" value="Cyclic_di-GMP/3'3'-cGAMP_PDE"/>
</dbReference>
<dbReference type="Proteomes" id="UP000552709">
    <property type="component" value="Unassembled WGS sequence"/>
</dbReference>
<dbReference type="SUPFAM" id="SSF109604">
    <property type="entry name" value="HD-domain/PDEase-like"/>
    <property type="match status" value="1"/>
</dbReference>
<dbReference type="PANTHER" id="PTHR45228">
    <property type="entry name" value="CYCLIC DI-GMP PHOSPHODIESTERASE TM_0186-RELATED"/>
    <property type="match status" value="1"/>
</dbReference>
<sequence length="222" mass="24256">MSMGEDDLAQAHLRFVERLAADQRTSELREAELRVLGLALEARDRETKGHTDRVAALATQMAQTMCWSPSQTRALRWGAYLHDIGKIAIPDAVLLKPGPLDADEWAVMRGHVEEGMKFASVLGFLPETALDVVRDHHERWNGQGYPAGKAGREISLAGRVFTLCDVYDALTSARPYKAAWSPEAALREIAAQAGKHFDPVLAGVLVELLHDGGGPAHWASLS</sequence>
<keyword evidence="2" id="KW-0808">Transferase</keyword>
<comment type="caution">
    <text evidence="2">The sequence shown here is derived from an EMBL/GenBank/DDBJ whole genome shotgun (WGS) entry which is preliminary data.</text>
</comment>
<reference evidence="2 3" key="1">
    <citation type="submission" date="2020-08" db="EMBL/GenBank/DDBJ databases">
        <title>Genomic Encyclopedia of Type Strains, Phase IV (KMG-IV): sequencing the most valuable type-strain genomes for metagenomic binning, comparative biology and taxonomic classification.</title>
        <authorList>
            <person name="Goeker M."/>
        </authorList>
    </citation>
    <scope>NUCLEOTIDE SEQUENCE [LARGE SCALE GENOMIC DNA]</scope>
    <source>
        <strain evidence="2 3">DSM 27939</strain>
    </source>
</reference>
<gene>
    <name evidence="2" type="ORF">HNQ08_004450</name>
</gene>
<dbReference type="InterPro" id="IPR037522">
    <property type="entry name" value="HD_GYP_dom"/>
</dbReference>
<protein>
    <submittedName>
        <fullName evidence="2">Putative nucleotidyltransferase with HDIG domain</fullName>
    </submittedName>
</protein>
<accession>A0A7W8JY66</accession>
<dbReference type="AlphaFoldDB" id="A0A7W8JY66"/>
<dbReference type="NCBIfam" id="TIGR00277">
    <property type="entry name" value="HDIG"/>
    <property type="match status" value="1"/>
</dbReference>
<dbReference type="SMART" id="SM00471">
    <property type="entry name" value="HDc"/>
    <property type="match status" value="1"/>
</dbReference>
<evidence type="ECO:0000259" key="1">
    <source>
        <dbReference type="PROSITE" id="PS51832"/>
    </source>
</evidence>
<dbReference type="GO" id="GO:0016740">
    <property type="term" value="F:transferase activity"/>
    <property type="evidence" value="ECO:0007669"/>
    <property type="project" value="UniProtKB-KW"/>
</dbReference>
<dbReference type="Gene3D" id="1.10.3210.10">
    <property type="entry name" value="Hypothetical protein af1432"/>
    <property type="match status" value="1"/>
</dbReference>
<feature type="domain" description="HD-GYP" evidence="1">
    <location>
        <begin position="25"/>
        <end position="221"/>
    </location>
</feature>
<proteinExistence type="predicted"/>
<dbReference type="InterPro" id="IPR003607">
    <property type="entry name" value="HD/PDEase_dom"/>
</dbReference>
<dbReference type="InterPro" id="IPR006675">
    <property type="entry name" value="HDIG_dom"/>
</dbReference>
<dbReference type="Pfam" id="PF13487">
    <property type="entry name" value="HD_5"/>
    <property type="match status" value="1"/>
</dbReference>
<dbReference type="PANTHER" id="PTHR45228:SF8">
    <property type="entry name" value="TWO-COMPONENT RESPONSE REGULATOR-RELATED"/>
    <property type="match status" value="1"/>
</dbReference>
<dbReference type="CDD" id="cd00077">
    <property type="entry name" value="HDc"/>
    <property type="match status" value="1"/>
</dbReference>
<evidence type="ECO:0000313" key="3">
    <source>
        <dbReference type="Proteomes" id="UP000552709"/>
    </source>
</evidence>
<organism evidence="2 3">
    <name type="scientific">Deinococcus humi</name>
    <dbReference type="NCBI Taxonomy" id="662880"/>
    <lineage>
        <taxon>Bacteria</taxon>
        <taxon>Thermotogati</taxon>
        <taxon>Deinococcota</taxon>
        <taxon>Deinococci</taxon>
        <taxon>Deinococcales</taxon>
        <taxon>Deinococcaceae</taxon>
        <taxon>Deinococcus</taxon>
    </lineage>
</organism>
<dbReference type="EMBL" id="JACHFL010000017">
    <property type="protein sequence ID" value="MBB5365329.1"/>
    <property type="molecule type" value="Genomic_DNA"/>
</dbReference>
<keyword evidence="3" id="KW-1185">Reference proteome</keyword>
<dbReference type="PROSITE" id="PS51832">
    <property type="entry name" value="HD_GYP"/>
    <property type="match status" value="1"/>
</dbReference>
<name>A0A7W8JY66_9DEIO</name>
<evidence type="ECO:0000313" key="2">
    <source>
        <dbReference type="EMBL" id="MBB5365329.1"/>
    </source>
</evidence>